<feature type="transmembrane region" description="Helical" evidence="15">
    <location>
        <begin position="9"/>
        <end position="28"/>
    </location>
</feature>
<comment type="caution">
    <text evidence="19">The sequence shown here is derived from an EMBL/GenBank/DDBJ whole genome shotgun (WGS) entry which is preliminary data.</text>
</comment>
<dbReference type="GO" id="GO:0051301">
    <property type="term" value="P:cell division"/>
    <property type="evidence" value="ECO:0007669"/>
    <property type="project" value="UniProtKB-KW"/>
</dbReference>
<dbReference type="InterPro" id="IPR000713">
    <property type="entry name" value="Mur_ligase_N"/>
</dbReference>
<dbReference type="GO" id="GO:0005524">
    <property type="term" value="F:ATP binding"/>
    <property type="evidence" value="ECO:0007669"/>
    <property type="project" value="UniProtKB-UniRule"/>
</dbReference>
<dbReference type="Pfam" id="PF01225">
    <property type="entry name" value="Mur_ligase"/>
    <property type="match status" value="1"/>
</dbReference>
<name>A0A1G2K2J7_9BACT</name>
<protein>
    <recommendedName>
        <fullName evidence="3 14">UDP-N-acetylmuramate--L-alanine ligase</fullName>
        <ecNumber evidence="3 14">6.3.2.8</ecNumber>
    </recommendedName>
    <alternativeName>
        <fullName evidence="14">UDP-N-acetylmuramoyl-L-alanine synthetase</fullName>
    </alternativeName>
</protein>
<evidence type="ECO:0000256" key="11">
    <source>
        <dbReference type="ARBA" id="ARBA00023306"/>
    </source>
</evidence>
<accession>A0A1G2K2J7</accession>
<evidence type="ECO:0000256" key="2">
    <source>
        <dbReference type="ARBA" id="ARBA00004752"/>
    </source>
</evidence>
<evidence type="ECO:0000256" key="10">
    <source>
        <dbReference type="ARBA" id="ARBA00022984"/>
    </source>
</evidence>
<dbReference type="Gene3D" id="3.40.50.720">
    <property type="entry name" value="NAD(P)-binding Rossmann-like Domain"/>
    <property type="match status" value="1"/>
</dbReference>
<keyword evidence="12 14" id="KW-0961">Cell wall biogenesis/degradation</keyword>
<organism evidence="19 20">
    <name type="scientific">Candidatus Sungbacteria bacterium RIFCSPHIGHO2_01_FULL_47_32</name>
    <dbReference type="NCBI Taxonomy" id="1802264"/>
    <lineage>
        <taxon>Bacteria</taxon>
        <taxon>Candidatus Sungiibacteriota</taxon>
    </lineage>
</organism>
<dbReference type="SUPFAM" id="SSF51984">
    <property type="entry name" value="MurCD N-terminal domain"/>
    <property type="match status" value="1"/>
</dbReference>
<evidence type="ECO:0000256" key="9">
    <source>
        <dbReference type="ARBA" id="ARBA00022960"/>
    </source>
</evidence>
<proteinExistence type="inferred from homology"/>
<dbReference type="AlphaFoldDB" id="A0A1G2K2J7"/>
<comment type="subcellular location">
    <subcellularLocation>
        <location evidence="1 14">Cytoplasm</location>
    </subcellularLocation>
</comment>
<dbReference type="UniPathway" id="UPA00219"/>
<evidence type="ECO:0000256" key="4">
    <source>
        <dbReference type="ARBA" id="ARBA00022490"/>
    </source>
</evidence>
<evidence type="ECO:0000313" key="20">
    <source>
        <dbReference type="Proteomes" id="UP000177152"/>
    </source>
</evidence>
<dbReference type="Gene3D" id="3.40.1190.10">
    <property type="entry name" value="Mur-like, catalytic domain"/>
    <property type="match status" value="1"/>
</dbReference>
<keyword evidence="7 14" id="KW-0547">Nucleotide-binding</keyword>
<feature type="binding site" evidence="14">
    <location>
        <begin position="116"/>
        <end position="122"/>
    </location>
    <ligand>
        <name>ATP</name>
        <dbReference type="ChEBI" id="CHEBI:30616"/>
    </ligand>
</feature>
<evidence type="ECO:0000256" key="7">
    <source>
        <dbReference type="ARBA" id="ARBA00022741"/>
    </source>
</evidence>
<dbReference type="InterPro" id="IPR004101">
    <property type="entry name" value="Mur_ligase_C"/>
</dbReference>
<keyword evidence="15" id="KW-1133">Transmembrane helix</keyword>
<sequence>MVKTQNNKRVYLIGIGGIGMSSLARYYLSEGFMVSGSDIVSSPITEELEGLGVKIFCGPHKASHIPRGSGFIVHTAALRKDNLELKEGRKRKYVIRTYAEALGELTKNYFTIAVAGAHGKSTTTAMVAKVLIEGGLDPTVIIGTRLKDSSGADGKKDTNFRKGNSKYLIVEADEYAGSFLNYHPDIAVLTNIDEEHLDFYKTKARIVSAFKKFLTGSKPGAVFVLNNDNQDVLKLGLLLSKLKRFSGRFRWYSLRNSAVEDIKYRLQVPGIHNVSNALAAYCVGQTLKIPNEKILKALSEYGGVWRRFEYKGTLNGAKIFDDYAHHPTEIKATLEAARERYPKHRIWCVFQPHQQDRLSRLFERFVPAFDCANELVLLDPYEVPGREKPRSRRVNASSFRLAAAVDARLKNNVYYISYSSQIPEFLARYVGMHDIVIMMGAGDIWKLTGKLV</sequence>
<dbReference type="GO" id="GO:0008360">
    <property type="term" value="P:regulation of cell shape"/>
    <property type="evidence" value="ECO:0007669"/>
    <property type="project" value="UniProtKB-KW"/>
</dbReference>
<dbReference type="PANTHER" id="PTHR43445:SF3">
    <property type="entry name" value="UDP-N-ACETYLMURAMATE--L-ALANINE LIGASE"/>
    <property type="match status" value="1"/>
</dbReference>
<keyword evidence="4 14" id="KW-0963">Cytoplasm</keyword>
<evidence type="ECO:0000256" key="1">
    <source>
        <dbReference type="ARBA" id="ARBA00004496"/>
    </source>
</evidence>
<dbReference type="Pfam" id="PF02875">
    <property type="entry name" value="Mur_ligase_C"/>
    <property type="match status" value="1"/>
</dbReference>
<keyword evidence="6 14" id="KW-0132">Cell division</keyword>
<keyword evidence="15" id="KW-0812">Transmembrane</keyword>
<gene>
    <name evidence="14" type="primary">murC</name>
    <name evidence="19" type="ORF">A2633_04760</name>
</gene>
<dbReference type="HAMAP" id="MF_00046">
    <property type="entry name" value="MurC"/>
    <property type="match status" value="1"/>
</dbReference>
<dbReference type="SUPFAM" id="SSF53623">
    <property type="entry name" value="MurD-like peptide ligases, catalytic domain"/>
    <property type="match status" value="1"/>
</dbReference>
<keyword evidence="11 14" id="KW-0131">Cell cycle</keyword>
<keyword evidence="10 14" id="KW-0573">Peptidoglycan synthesis</keyword>
<dbReference type="EMBL" id="MHQC01000056">
    <property type="protein sequence ID" value="OGZ93637.1"/>
    <property type="molecule type" value="Genomic_DNA"/>
</dbReference>
<evidence type="ECO:0000259" key="16">
    <source>
        <dbReference type="Pfam" id="PF01225"/>
    </source>
</evidence>
<evidence type="ECO:0000259" key="18">
    <source>
        <dbReference type="Pfam" id="PF08245"/>
    </source>
</evidence>
<dbReference type="InterPro" id="IPR036565">
    <property type="entry name" value="Mur-like_cat_sf"/>
</dbReference>
<comment type="function">
    <text evidence="14">Cell wall formation.</text>
</comment>
<dbReference type="GO" id="GO:0008763">
    <property type="term" value="F:UDP-N-acetylmuramate-L-alanine ligase activity"/>
    <property type="evidence" value="ECO:0007669"/>
    <property type="project" value="UniProtKB-UniRule"/>
</dbReference>
<dbReference type="InterPro" id="IPR013221">
    <property type="entry name" value="Mur_ligase_cen"/>
</dbReference>
<dbReference type="InterPro" id="IPR005758">
    <property type="entry name" value="UDP-N-AcMur_Ala_ligase_MurC"/>
</dbReference>
<feature type="domain" description="Mur ligase C-terminal" evidence="17">
    <location>
        <begin position="306"/>
        <end position="442"/>
    </location>
</feature>
<comment type="pathway">
    <text evidence="2 14">Cell wall biogenesis; peptidoglycan biosynthesis.</text>
</comment>
<dbReference type="Proteomes" id="UP000177152">
    <property type="component" value="Unassembled WGS sequence"/>
</dbReference>
<evidence type="ECO:0000256" key="5">
    <source>
        <dbReference type="ARBA" id="ARBA00022598"/>
    </source>
</evidence>
<dbReference type="Gene3D" id="3.90.190.20">
    <property type="entry name" value="Mur ligase, C-terminal domain"/>
    <property type="match status" value="1"/>
</dbReference>
<evidence type="ECO:0000256" key="8">
    <source>
        <dbReference type="ARBA" id="ARBA00022840"/>
    </source>
</evidence>
<dbReference type="SUPFAM" id="SSF53244">
    <property type="entry name" value="MurD-like peptide ligases, peptide-binding domain"/>
    <property type="match status" value="1"/>
</dbReference>
<dbReference type="EC" id="6.3.2.8" evidence="3 14"/>
<evidence type="ECO:0000313" key="19">
    <source>
        <dbReference type="EMBL" id="OGZ93637.1"/>
    </source>
</evidence>
<feature type="domain" description="Mur ligase N-terminal catalytic" evidence="16">
    <location>
        <begin position="10"/>
        <end position="109"/>
    </location>
</feature>
<feature type="domain" description="Mur ligase central" evidence="18">
    <location>
        <begin position="114"/>
        <end position="283"/>
    </location>
</feature>
<dbReference type="InterPro" id="IPR050061">
    <property type="entry name" value="MurCDEF_pg_biosynth"/>
</dbReference>
<keyword evidence="5 14" id="KW-0436">Ligase</keyword>
<dbReference type="Pfam" id="PF08245">
    <property type="entry name" value="Mur_ligase_M"/>
    <property type="match status" value="1"/>
</dbReference>
<dbReference type="NCBIfam" id="TIGR01082">
    <property type="entry name" value="murC"/>
    <property type="match status" value="1"/>
</dbReference>
<dbReference type="GO" id="GO:0009252">
    <property type="term" value="P:peptidoglycan biosynthetic process"/>
    <property type="evidence" value="ECO:0007669"/>
    <property type="project" value="UniProtKB-UniRule"/>
</dbReference>
<evidence type="ECO:0000256" key="3">
    <source>
        <dbReference type="ARBA" id="ARBA00012211"/>
    </source>
</evidence>
<dbReference type="InterPro" id="IPR036615">
    <property type="entry name" value="Mur_ligase_C_dom_sf"/>
</dbReference>
<comment type="similarity">
    <text evidence="14">Belongs to the MurCDEF family.</text>
</comment>
<evidence type="ECO:0000256" key="13">
    <source>
        <dbReference type="ARBA" id="ARBA00047833"/>
    </source>
</evidence>
<evidence type="ECO:0000256" key="15">
    <source>
        <dbReference type="SAM" id="Phobius"/>
    </source>
</evidence>
<keyword evidence="15" id="KW-0472">Membrane</keyword>
<comment type="catalytic activity">
    <reaction evidence="13 14">
        <text>UDP-N-acetyl-alpha-D-muramate + L-alanine + ATP = UDP-N-acetyl-alpha-D-muramoyl-L-alanine + ADP + phosphate + H(+)</text>
        <dbReference type="Rhea" id="RHEA:23372"/>
        <dbReference type="ChEBI" id="CHEBI:15378"/>
        <dbReference type="ChEBI" id="CHEBI:30616"/>
        <dbReference type="ChEBI" id="CHEBI:43474"/>
        <dbReference type="ChEBI" id="CHEBI:57972"/>
        <dbReference type="ChEBI" id="CHEBI:70757"/>
        <dbReference type="ChEBI" id="CHEBI:83898"/>
        <dbReference type="ChEBI" id="CHEBI:456216"/>
        <dbReference type="EC" id="6.3.2.8"/>
    </reaction>
</comment>
<evidence type="ECO:0000256" key="12">
    <source>
        <dbReference type="ARBA" id="ARBA00023316"/>
    </source>
</evidence>
<evidence type="ECO:0000256" key="6">
    <source>
        <dbReference type="ARBA" id="ARBA00022618"/>
    </source>
</evidence>
<evidence type="ECO:0000256" key="14">
    <source>
        <dbReference type="HAMAP-Rule" id="MF_00046"/>
    </source>
</evidence>
<reference evidence="19 20" key="1">
    <citation type="journal article" date="2016" name="Nat. Commun.">
        <title>Thousands of microbial genomes shed light on interconnected biogeochemical processes in an aquifer system.</title>
        <authorList>
            <person name="Anantharaman K."/>
            <person name="Brown C.T."/>
            <person name="Hug L.A."/>
            <person name="Sharon I."/>
            <person name="Castelle C.J."/>
            <person name="Probst A.J."/>
            <person name="Thomas B.C."/>
            <person name="Singh A."/>
            <person name="Wilkins M.J."/>
            <person name="Karaoz U."/>
            <person name="Brodie E.L."/>
            <person name="Williams K.H."/>
            <person name="Hubbard S.S."/>
            <person name="Banfield J.F."/>
        </authorList>
    </citation>
    <scope>NUCLEOTIDE SEQUENCE [LARGE SCALE GENOMIC DNA]</scope>
</reference>
<dbReference type="PANTHER" id="PTHR43445">
    <property type="entry name" value="UDP-N-ACETYLMURAMATE--L-ALANINE LIGASE-RELATED"/>
    <property type="match status" value="1"/>
</dbReference>
<keyword evidence="9 14" id="KW-0133">Cell shape</keyword>
<keyword evidence="8 14" id="KW-0067">ATP-binding</keyword>
<dbReference type="GO" id="GO:0071555">
    <property type="term" value="P:cell wall organization"/>
    <property type="evidence" value="ECO:0007669"/>
    <property type="project" value="UniProtKB-KW"/>
</dbReference>
<evidence type="ECO:0000259" key="17">
    <source>
        <dbReference type="Pfam" id="PF02875"/>
    </source>
</evidence>
<dbReference type="GO" id="GO:0005737">
    <property type="term" value="C:cytoplasm"/>
    <property type="evidence" value="ECO:0007669"/>
    <property type="project" value="UniProtKB-SubCell"/>
</dbReference>